<protein>
    <submittedName>
        <fullName evidence="2">Fatty acyl-CoA reductase</fullName>
    </submittedName>
</protein>
<sequence>MVTKKRVTEVFQNQTIFVTGFSGFLGKVLVEKLLFSTNVSKIYVLIRPLKGHKPQERLDKILTSPIYDRIRTTDDQIFKKLVPIAGDLMHENLGMSQQDIEELCQNVSIVFHCAATVKFDEILRVSVQMNLIGTRQLLAICHKMTKLISIVHASTAYANCDLSETEEKIYPLSITPKQMISAIEWMDDDTLKQLTPKLLGKRPNTYTLTKALAETQLVEDAKDLPVIIIRPSIIGAMWREPLPGWTDNVNGPTGIFAGVGKGVLTDMCGSNNAKADIIPVDIVSNMMIVAAAHRAQTHYTEIPVMHCASGTINPLKWERIVNYLQKMYLQNPLDECSRVPSTHFHSNRKLFVFNFYLKHYIPAHFVDFAYRTVGKKPRYVRMYQKIWKMIETLHFFTTRGWNFDTKNLLFLWNSIDDEDKKIFNFDVRQIIWDDYMFDYVMGIKVYLLKENIDNLPTARSNLAKLKQFSLYWNAFIWAMIVRFFAWKKTRTQKWAIWFAGFIGTYIYQNYDFRSPVTMKSLEDYKKSSALVKVFE</sequence>
<dbReference type="Proteomes" id="UP000887576">
    <property type="component" value="Unplaced"/>
</dbReference>
<proteinExistence type="predicted"/>
<reference evidence="2" key="1">
    <citation type="submission" date="2022-11" db="UniProtKB">
        <authorList>
            <consortium name="WormBaseParasite"/>
        </authorList>
    </citation>
    <scope>IDENTIFICATION</scope>
</reference>
<dbReference type="WBParaSite" id="JU765_v2.g19819.t1">
    <property type="protein sequence ID" value="JU765_v2.g19819.t1"/>
    <property type="gene ID" value="JU765_v2.g19819"/>
</dbReference>
<organism evidence="1 2">
    <name type="scientific">Panagrolaimus sp. JU765</name>
    <dbReference type="NCBI Taxonomy" id="591449"/>
    <lineage>
        <taxon>Eukaryota</taxon>
        <taxon>Metazoa</taxon>
        <taxon>Ecdysozoa</taxon>
        <taxon>Nematoda</taxon>
        <taxon>Chromadorea</taxon>
        <taxon>Rhabditida</taxon>
        <taxon>Tylenchina</taxon>
        <taxon>Panagrolaimomorpha</taxon>
        <taxon>Panagrolaimoidea</taxon>
        <taxon>Panagrolaimidae</taxon>
        <taxon>Panagrolaimus</taxon>
    </lineage>
</organism>
<evidence type="ECO:0000313" key="1">
    <source>
        <dbReference type="Proteomes" id="UP000887576"/>
    </source>
</evidence>
<accession>A0AC34QVW2</accession>
<name>A0AC34QVW2_9BILA</name>
<evidence type="ECO:0000313" key="2">
    <source>
        <dbReference type="WBParaSite" id="JU765_v2.g19819.t1"/>
    </source>
</evidence>